<dbReference type="InterPro" id="IPR017039">
    <property type="entry name" value="Virul_fac_BrkB"/>
</dbReference>
<feature type="transmembrane region" description="Helical" evidence="7">
    <location>
        <begin position="124"/>
        <end position="144"/>
    </location>
</feature>
<feature type="region of interest" description="Disordered" evidence="6">
    <location>
        <begin position="350"/>
        <end position="398"/>
    </location>
</feature>
<organism evidence="8 9">
    <name type="scientific">Corynebacterium halotolerans YIM 70093 = DSM 44683</name>
    <dbReference type="NCBI Taxonomy" id="1121362"/>
    <lineage>
        <taxon>Bacteria</taxon>
        <taxon>Bacillati</taxon>
        <taxon>Actinomycetota</taxon>
        <taxon>Actinomycetes</taxon>
        <taxon>Mycobacteriales</taxon>
        <taxon>Corynebacteriaceae</taxon>
        <taxon>Corynebacterium</taxon>
    </lineage>
</organism>
<keyword evidence="9" id="KW-1185">Reference proteome</keyword>
<evidence type="ECO:0000256" key="6">
    <source>
        <dbReference type="SAM" id="MobiDB-lite"/>
    </source>
</evidence>
<protein>
    <recommendedName>
        <fullName evidence="10">YihY/virulence factor BrkB family protein</fullName>
    </recommendedName>
</protein>
<dbReference type="Proteomes" id="UP000011723">
    <property type="component" value="Chromosome"/>
</dbReference>
<evidence type="ECO:0000313" key="8">
    <source>
        <dbReference type="EMBL" id="AGF71251.1"/>
    </source>
</evidence>
<dbReference type="RefSeq" id="WP_015399675.1">
    <property type="nucleotide sequence ID" value="NC_020302.1"/>
</dbReference>
<keyword evidence="2" id="KW-1003">Cell membrane</keyword>
<keyword evidence="5 7" id="KW-0472">Membrane</keyword>
<dbReference type="PANTHER" id="PTHR30213">
    <property type="entry name" value="INNER MEMBRANE PROTEIN YHJD"/>
    <property type="match status" value="1"/>
</dbReference>
<reference evidence="8 9" key="1">
    <citation type="journal article" date="2012" name="Stand. Genomic Sci.">
        <title>Genome sequence of the halotolerant bacterium Corynebacterium halotolerans type strain YIM 70093(T) (= DSM 44683(T)).</title>
        <authorList>
            <person name="Ruckert C."/>
            <person name="Albersmeier A."/>
            <person name="Al-Dilaimi A."/>
            <person name="Niehaus K."/>
            <person name="Szczepanowski R."/>
            <person name="Kalinowski J."/>
        </authorList>
    </citation>
    <scope>NUCLEOTIDE SEQUENCE [LARGE SCALE GENOMIC DNA]</scope>
    <source>
        <strain evidence="8">YIM 70093</strain>
    </source>
</reference>
<evidence type="ECO:0000313" key="9">
    <source>
        <dbReference type="Proteomes" id="UP000011723"/>
    </source>
</evidence>
<name>M1P3I3_9CORY</name>
<proteinExistence type="predicted"/>
<dbReference type="HOGENOM" id="CLU_045539_3_1_11"/>
<feature type="transmembrane region" description="Helical" evidence="7">
    <location>
        <begin position="283"/>
        <end position="310"/>
    </location>
</feature>
<keyword evidence="3 7" id="KW-0812">Transmembrane</keyword>
<feature type="transmembrane region" description="Helical" evidence="7">
    <location>
        <begin position="165"/>
        <end position="188"/>
    </location>
</feature>
<accession>M1P3I3</accession>
<evidence type="ECO:0000256" key="2">
    <source>
        <dbReference type="ARBA" id="ARBA00022475"/>
    </source>
</evidence>
<comment type="subcellular location">
    <subcellularLocation>
        <location evidence="1">Cell membrane</location>
        <topology evidence="1">Multi-pass membrane protein</topology>
    </subcellularLocation>
</comment>
<dbReference type="PATRIC" id="fig|1121362.3.peg.230"/>
<evidence type="ECO:0000256" key="4">
    <source>
        <dbReference type="ARBA" id="ARBA00022989"/>
    </source>
</evidence>
<sequence>MPHQEYIDATLAVVGAPGPEHEDKPRNLPRLSWTSWRYALRRTVREFFAEGIIDLAAMLTFFTVLSLGPAVLVIYSIITLVLSNNAAEVARRVENFVRDRIPAEYQNLALDLIDAVTGSPTGGAVALAVGITVALWTSSAYVRAFSRGSNSLYGRTEGRGFLRKAGAMLLTNLGLLVGIVTILVSLVLNETLVDGVLGPVAEPLGLSGVLDFLLQTFLPVWAWLKWPVILALLIGFVAVLYYFTPNVRQPKFRWLTPGSAVAVLGIVAAGAALYIYFSVFAGYSSYGAVGTVMALLFTLWVFNIVLLLGVKLDAEVERARQLQAGIPAEENIQLPPRDIIRVEKMRKTQEQLTSDGRELRRTHNASDGAGEDARDSGGAAPTGRPGSTAYQAPAGGGG</sequence>
<dbReference type="EMBL" id="CP003697">
    <property type="protein sequence ID" value="AGF71251.1"/>
    <property type="molecule type" value="Genomic_DNA"/>
</dbReference>
<feature type="compositionally biased region" description="Basic and acidic residues" evidence="6">
    <location>
        <begin position="350"/>
        <end position="361"/>
    </location>
</feature>
<dbReference type="PANTHER" id="PTHR30213:SF0">
    <property type="entry name" value="UPF0761 MEMBRANE PROTEIN YIHY"/>
    <property type="match status" value="1"/>
</dbReference>
<keyword evidence="4 7" id="KW-1133">Transmembrane helix</keyword>
<dbReference type="STRING" id="1121362.A605_01185"/>
<gene>
    <name evidence="8" type="ORF">A605_01185</name>
</gene>
<feature type="transmembrane region" description="Helical" evidence="7">
    <location>
        <begin position="51"/>
        <end position="78"/>
    </location>
</feature>
<dbReference type="OrthoDB" id="9781030at2"/>
<evidence type="ECO:0000256" key="7">
    <source>
        <dbReference type="SAM" id="Phobius"/>
    </source>
</evidence>
<feature type="transmembrane region" description="Helical" evidence="7">
    <location>
        <begin position="220"/>
        <end position="243"/>
    </location>
</feature>
<evidence type="ECO:0000256" key="1">
    <source>
        <dbReference type="ARBA" id="ARBA00004651"/>
    </source>
</evidence>
<feature type="transmembrane region" description="Helical" evidence="7">
    <location>
        <begin position="255"/>
        <end position="277"/>
    </location>
</feature>
<dbReference type="KEGG" id="chn:A605_01185"/>
<dbReference type="AlphaFoldDB" id="M1P3I3"/>
<dbReference type="Pfam" id="PF03631">
    <property type="entry name" value="Virul_fac_BrkB"/>
    <property type="match status" value="1"/>
</dbReference>
<dbReference type="GO" id="GO:0005886">
    <property type="term" value="C:plasma membrane"/>
    <property type="evidence" value="ECO:0007669"/>
    <property type="project" value="UniProtKB-SubCell"/>
</dbReference>
<evidence type="ECO:0000256" key="5">
    <source>
        <dbReference type="ARBA" id="ARBA00023136"/>
    </source>
</evidence>
<evidence type="ECO:0008006" key="10">
    <source>
        <dbReference type="Google" id="ProtNLM"/>
    </source>
</evidence>
<dbReference type="eggNOG" id="COG1295">
    <property type="taxonomic scope" value="Bacteria"/>
</dbReference>
<evidence type="ECO:0000256" key="3">
    <source>
        <dbReference type="ARBA" id="ARBA00022692"/>
    </source>
</evidence>